<protein>
    <submittedName>
        <fullName evidence="5">Putative HTH-type transcriptional activator RhaS</fullName>
    </submittedName>
</protein>
<dbReference type="PATRIC" id="fig|1286094.4.peg.5499"/>
<keyword evidence="1" id="KW-0805">Transcription regulation</keyword>
<dbReference type="Proteomes" id="UP000014629">
    <property type="component" value="Unassembled WGS sequence"/>
</dbReference>
<name>S3ZSD1_9ACTN</name>
<dbReference type="GO" id="GO:0003700">
    <property type="term" value="F:DNA-binding transcription factor activity"/>
    <property type="evidence" value="ECO:0007669"/>
    <property type="project" value="InterPro"/>
</dbReference>
<evidence type="ECO:0000256" key="1">
    <source>
        <dbReference type="ARBA" id="ARBA00023015"/>
    </source>
</evidence>
<dbReference type="PROSITE" id="PS01124">
    <property type="entry name" value="HTH_ARAC_FAMILY_2"/>
    <property type="match status" value="1"/>
</dbReference>
<evidence type="ECO:0000256" key="2">
    <source>
        <dbReference type="ARBA" id="ARBA00023125"/>
    </source>
</evidence>
<dbReference type="InterPro" id="IPR009057">
    <property type="entry name" value="Homeodomain-like_sf"/>
</dbReference>
<evidence type="ECO:0000313" key="5">
    <source>
        <dbReference type="EMBL" id="EPH41335.1"/>
    </source>
</evidence>
<dbReference type="InterPro" id="IPR050204">
    <property type="entry name" value="AraC_XylS_family_regulators"/>
</dbReference>
<dbReference type="PANTHER" id="PTHR46796">
    <property type="entry name" value="HTH-TYPE TRANSCRIPTIONAL ACTIVATOR RHAS-RELATED"/>
    <property type="match status" value="1"/>
</dbReference>
<keyword evidence="2" id="KW-0238">DNA-binding</keyword>
<dbReference type="SMART" id="SM00342">
    <property type="entry name" value="HTH_ARAC"/>
    <property type="match status" value="1"/>
</dbReference>
<dbReference type="Pfam" id="PF12833">
    <property type="entry name" value="HTH_18"/>
    <property type="match status" value="1"/>
</dbReference>
<keyword evidence="3" id="KW-0804">Transcription</keyword>
<evidence type="ECO:0000259" key="4">
    <source>
        <dbReference type="PROSITE" id="PS01124"/>
    </source>
</evidence>
<gene>
    <name evidence="5" type="ORF">STRAU_5571</name>
</gene>
<sequence>MFDTSDFDLAPYADVDTARFVRRTYCSWQDAGWRSLLVQSFTHAREVEHLDLPGVSDLHLVLCTGGTAEMRTRADGRPTRRRWAPGRLELMVPGHSTVRSYRSTTTMSSVQVHIPRATVERAAAELGGPAPDFEALSAGLGAGDALVEHVVRALPGAEGATDVYAESAAAFLATHLLTRGRDHRPPGPDRAAVRQGIAIMRDRLAHPLTLADIAAEVHLSVYHFIRVFREATGETPHRYLTRLRIEQARRLLARTDLTVGQIAERCGFSSPGGLSSVFLAHVGVRPSVFRKNASTGEQFRACPAPGTPS</sequence>
<feature type="domain" description="HTH araC/xylS-type" evidence="4">
    <location>
        <begin position="194"/>
        <end position="292"/>
    </location>
</feature>
<dbReference type="OrthoDB" id="2060755at2"/>
<dbReference type="InterPro" id="IPR018060">
    <property type="entry name" value="HTH_AraC"/>
</dbReference>
<dbReference type="SUPFAM" id="SSF46689">
    <property type="entry name" value="Homeodomain-like"/>
    <property type="match status" value="2"/>
</dbReference>
<dbReference type="PANTHER" id="PTHR46796:SF6">
    <property type="entry name" value="ARAC SUBFAMILY"/>
    <property type="match status" value="1"/>
</dbReference>
<organism evidence="5 6">
    <name type="scientific">Streptomyces aurantiacus JA 4570</name>
    <dbReference type="NCBI Taxonomy" id="1286094"/>
    <lineage>
        <taxon>Bacteria</taxon>
        <taxon>Bacillati</taxon>
        <taxon>Actinomycetota</taxon>
        <taxon>Actinomycetes</taxon>
        <taxon>Kitasatosporales</taxon>
        <taxon>Streptomycetaceae</taxon>
        <taxon>Streptomyces</taxon>
        <taxon>Streptomyces aurantiacus group</taxon>
    </lineage>
</organism>
<comment type="caution">
    <text evidence="5">The sequence shown here is derived from an EMBL/GenBank/DDBJ whole genome shotgun (WGS) entry which is preliminary data.</text>
</comment>
<dbReference type="RefSeq" id="WP_016643692.1">
    <property type="nucleotide sequence ID" value="NZ_AOPZ01000316.1"/>
</dbReference>
<accession>S3ZSD1</accession>
<keyword evidence="6" id="KW-1185">Reference proteome</keyword>
<dbReference type="EMBL" id="AOPZ01000316">
    <property type="protein sequence ID" value="EPH41335.1"/>
    <property type="molecule type" value="Genomic_DNA"/>
</dbReference>
<reference evidence="5 6" key="1">
    <citation type="submission" date="2013-02" db="EMBL/GenBank/DDBJ databases">
        <title>Draft Genome Sequence of Streptomyces aurantiacus, Which Produces Setomimycin.</title>
        <authorList>
            <person name="Gruening B.A."/>
            <person name="Praeg A."/>
            <person name="Erxleben A."/>
            <person name="Guenther S."/>
            <person name="Mueller M."/>
        </authorList>
    </citation>
    <scope>NUCLEOTIDE SEQUENCE [LARGE SCALE GENOMIC DNA]</scope>
    <source>
        <strain evidence="5 6">JA 4570</strain>
    </source>
</reference>
<dbReference type="AlphaFoldDB" id="S3ZSD1"/>
<dbReference type="GO" id="GO:0043565">
    <property type="term" value="F:sequence-specific DNA binding"/>
    <property type="evidence" value="ECO:0007669"/>
    <property type="project" value="InterPro"/>
</dbReference>
<dbReference type="Gene3D" id="1.10.10.60">
    <property type="entry name" value="Homeodomain-like"/>
    <property type="match status" value="2"/>
</dbReference>
<evidence type="ECO:0000313" key="6">
    <source>
        <dbReference type="Proteomes" id="UP000014629"/>
    </source>
</evidence>
<proteinExistence type="predicted"/>
<evidence type="ECO:0000256" key="3">
    <source>
        <dbReference type="ARBA" id="ARBA00023163"/>
    </source>
</evidence>